<accession>A0A165XT34</accession>
<dbReference type="PROSITE" id="PS50030">
    <property type="entry name" value="UBA"/>
    <property type="match status" value="1"/>
</dbReference>
<evidence type="ECO:0000313" key="4">
    <source>
        <dbReference type="Proteomes" id="UP000076532"/>
    </source>
</evidence>
<dbReference type="PANTHER" id="PTHR40069:SF1">
    <property type="entry name" value="YWBE PROTEIN"/>
    <property type="match status" value="1"/>
</dbReference>
<name>A0A165XT34_9AGAM</name>
<reference evidence="3 4" key="1">
    <citation type="journal article" date="2016" name="Mol. Biol. Evol.">
        <title>Comparative Genomics of Early-Diverging Mushroom-Forming Fungi Provides Insights into the Origins of Lignocellulose Decay Capabilities.</title>
        <authorList>
            <person name="Nagy L.G."/>
            <person name="Riley R."/>
            <person name="Tritt A."/>
            <person name="Adam C."/>
            <person name="Daum C."/>
            <person name="Floudas D."/>
            <person name="Sun H."/>
            <person name="Yadav J.S."/>
            <person name="Pangilinan J."/>
            <person name="Larsson K.H."/>
            <person name="Matsuura K."/>
            <person name="Barry K."/>
            <person name="Labutti K."/>
            <person name="Kuo R."/>
            <person name="Ohm R.A."/>
            <person name="Bhattacharya S.S."/>
            <person name="Shirouzu T."/>
            <person name="Yoshinaga Y."/>
            <person name="Martin F.M."/>
            <person name="Grigoriev I.V."/>
            <person name="Hibbett D.S."/>
        </authorList>
    </citation>
    <scope>NUCLEOTIDE SEQUENCE [LARGE SCALE GENOMIC DNA]</scope>
    <source>
        <strain evidence="3 4">CBS 109695</strain>
    </source>
</reference>
<feature type="compositionally biased region" description="Low complexity" evidence="1">
    <location>
        <begin position="50"/>
        <end position="70"/>
    </location>
</feature>
<keyword evidence="4" id="KW-1185">Reference proteome</keyword>
<feature type="region of interest" description="Disordered" evidence="1">
    <location>
        <begin position="46"/>
        <end position="84"/>
    </location>
</feature>
<dbReference type="AlphaFoldDB" id="A0A165XT34"/>
<evidence type="ECO:0000313" key="3">
    <source>
        <dbReference type="EMBL" id="KZP08872.1"/>
    </source>
</evidence>
<dbReference type="SUPFAM" id="SSF46934">
    <property type="entry name" value="UBA-like"/>
    <property type="match status" value="1"/>
</dbReference>
<dbReference type="EMBL" id="KV417712">
    <property type="protein sequence ID" value="KZP08872.1"/>
    <property type="molecule type" value="Genomic_DNA"/>
</dbReference>
<dbReference type="PANTHER" id="PTHR40069">
    <property type="entry name" value="YWBE PROTEIN"/>
    <property type="match status" value="1"/>
</dbReference>
<proteinExistence type="predicted"/>
<evidence type="ECO:0000256" key="1">
    <source>
        <dbReference type="SAM" id="MobiDB-lite"/>
    </source>
</evidence>
<evidence type="ECO:0000259" key="2">
    <source>
        <dbReference type="PROSITE" id="PS50030"/>
    </source>
</evidence>
<dbReference type="NCBIfam" id="TIGR03833">
    <property type="entry name" value="YwbE family protein"/>
    <property type="match status" value="1"/>
</dbReference>
<dbReference type="InterPro" id="IPR009060">
    <property type="entry name" value="UBA-like_sf"/>
</dbReference>
<dbReference type="Gene3D" id="1.10.8.10">
    <property type="entry name" value="DNA helicase RuvA subunit, C-terminal domain"/>
    <property type="match status" value="1"/>
</dbReference>
<gene>
    <name evidence="3" type="ORF">FIBSPDRAFT_874125</name>
</gene>
<protein>
    <recommendedName>
        <fullName evidence="2">UBA domain-containing protein</fullName>
    </recommendedName>
</protein>
<dbReference type="OrthoDB" id="20105at2759"/>
<feature type="domain" description="UBA" evidence="2">
    <location>
        <begin position="1"/>
        <end position="39"/>
    </location>
</feature>
<dbReference type="Proteomes" id="UP000076532">
    <property type="component" value="Unassembled WGS sequence"/>
</dbReference>
<dbReference type="InterPro" id="IPR019240">
    <property type="entry name" value="DUF2196"/>
</dbReference>
<dbReference type="InterPro" id="IPR015940">
    <property type="entry name" value="UBA"/>
</dbReference>
<sequence length="139" mass="14870">MSSNLKSLTALGIDTQKARFALAEFNEDINAAAEWCFEDGKDWTPSSLLSTHHAPHQASSPASSFSDIPSTNRTPASAKVPTRKSIKPGVGVAIILKRDQPTGRQVDGKVGDVLTSGDHPRGVKVRLVDGRVGRVQKLL</sequence>
<dbReference type="Pfam" id="PF09962">
    <property type="entry name" value="DUF2196"/>
    <property type="match status" value="1"/>
</dbReference>
<organism evidence="3 4">
    <name type="scientific">Athelia psychrophila</name>
    <dbReference type="NCBI Taxonomy" id="1759441"/>
    <lineage>
        <taxon>Eukaryota</taxon>
        <taxon>Fungi</taxon>
        <taxon>Dikarya</taxon>
        <taxon>Basidiomycota</taxon>
        <taxon>Agaricomycotina</taxon>
        <taxon>Agaricomycetes</taxon>
        <taxon>Agaricomycetidae</taxon>
        <taxon>Atheliales</taxon>
        <taxon>Atheliaceae</taxon>
        <taxon>Athelia</taxon>
    </lineage>
</organism>